<evidence type="ECO:0000256" key="8">
    <source>
        <dbReference type="ARBA" id="ARBA00023136"/>
    </source>
</evidence>
<evidence type="ECO:0000256" key="2">
    <source>
        <dbReference type="ARBA" id="ARBA00008999"/>
    </source>
</evidence>
<keyword evidence="6" id="KW-0904">Protein phosphatase</keyword>
<name>A0A8J2RMJ2_9CRUS</name>
<dbReference type="SMART" id="SM00404">
    <property type="entry name" value="PTPc_motif"/>
    <property type="match status" value="1"/>
</dbReference>
<dbReference type="GO" id="GO:0001522">
    <property type="term" value="P:pseudouridine synthesis"/>
    <property type="evidence" value="ECO:0007669"/>
    <property type="project" value="InterPro"/>
</dbReference>
<evidence type="ECO:0000259" key="15">
    <source>
        <dbReference type="PROSITE" id="PS50853"/>
    </source>
</evidence>
<evidence type="ECO:0000313" key="17">
    <source>
        <dbReference type="Proteomes" id="UP000789390"/>
    </source>
</evidence>
<evidence type="ECO:0000256" key="6">
    <source>
        <dbReference type="ARBA" id="ARBA00022912"/>
    </source>
</evidence>
<sequence>MATSRLQGIFPVFKRQDITSSQLLELIKMQLKKETKSDAPIKMGHGGTLDKNATGVMVVGINDGCTDLKDFLAGSKVYHSSCVFGRATDTYNNEGQTIMEKPYDHITLAEINNFKAAIKGEILQKPPPYSALKFQGKRLSDLAREGVPVDPKPRLVKCYDFTVIEFVPPKLTFELSCSKGFYVRSLVHDLGIVLDSCAYLDKLERTRQGPFETKHCLTEEECTVQGISNKILEMRQLTHEYLKVQLRKYRHSNSPQNKIKYDVKQKVAVMLVLAKVLTAMLALSSYCDSLTHGNHLHRDTSSSSPNDFFTALNSEGITHLVGSGFVDSDHKSVVETYLSETVTTMSTVWTATDHDNPSAPLASITLPDEMMTSDDTSQHETLRTESTTDLSHSTEVQTTSTVVTPTRTATISFSTSLVTTPNSSNNLTSPLVTSTTVTTSESSPTTISPTCECDPMDLVLGTLVMGDSWFAVPFNLTSSNNPLCDLENFVGLNVTVIGPSDKDPDAPSIDQFCFSPISCLNGSNNSFSFNSSLCCKDTIEILQCSNYEFFMTPQYSDCSGNSSSFPNVMFTRPGPEVTPKNVTVGDTGSDWVLIGWEDFKFCLRQLSYYYMRFVPLYSKGVNNTIYVEVPTTCVNRSFVTAMTDFNSKTCPELFTLESCTNYSVTIEAAIYDNKYLSQPSQSVTFDTIPPADLAAQIDKQVKSGSDWLAFQWKLSAPQCQTVTTGFQLNLTNLRNNSYDIYDCNITSQQTLDSKFVFNTSFNDCGERINVMPCSDFEIIVIPQILNSLYDGSDDSALGRTTCEPITAHVVFMDSGSDWISFNWTTSVEDCRQVLTGFWLGIVSTEQRGKQDSLQFISMKDCYCNLKEDQAIMFNTSTACQIWVNPGIYPCSEYNIYLIPQFFDSLNGTASSFNKTITLPDDGIRPLTQNVAVGGNWISFEWQASTNTCRDAVTGLWISMNRNSVLYFCPLNATDEKFITFNTSSTCFDNQILSPCSRYNFTIQLDIYGKVGQFSKVARWTTPGDDATALINDKKYGVEWISFSWQSSLQECQIFITGYQLNVTDLFDGISQFRNLPRTCGDNSSPQSELVFNSSLPCTKLEISPCSNYLVSLAPVFRIDNMAEINGINAFIEIGTQSGQMGEIKNSRVASQGTNSLTLEWLEPTCRNLSYYNVSVIPDWNLEPGNDYDGEKYLNITPECLEKNPSGNVYLTLSNTTCKSGYNFVSCAPYSIKVLPVYELSSANENLAGWTNNTQTLPFPYEASVNNLSVQEVSTRWISISWPIPTCRVPVSEWILSESGSVIFLPPDCPENVNGSHLTLNISDTIVCRNSEAIQNGVSFNPCTNYSLGMNVKYSNLDIQNGSNNFITAVTEIEPPGRVNNVTGEGANNTILLEWTAPIKNPHCVKGYEVKWNNQTIFTTETHALIEGLEPCSMFPVTVNALSNLSHKLYSESPIPFIASTNSVDPAPVVSEINVVRLNNGWTRNVSWLKPEVDYCISGYNVNIKRATSTEIVFNLTVLGKDSTWITLSEEFEQGNLYNIFISSFCFFKREMTESNYTTHAFTWDSASNMIDSTAVVCGIIFPILAFAILYAIWLIRKSQGSVLAPKKYFEDVTRSTPSRQTSNRTSNFQRPVIVKELRSTIEWLEADSKNELSMEYESINLVSDKTATCNVAKLPENKERNRYTNILSYDHSRVKLTTVPPSADYINASFISSYVGHRAYIATQGPLPSTIKDFWLMCFEQNVKMIVALTQLEEHGKIKCAQYWPSTGSCEYGDIRVELTSEMKESDYTIRDFLLTKISINGNVSPAKFVKQMHFTEWPDFGCPRNPEQLINFVHAMRDKSVALYNKYRVTFPIVVHCSAGVGRTGTLIALDILMEQARKKKIIDVMNTVVKLRKDRDRMVQAEDQYLFLYKCIYVYARNELQLNKLTESSKSTKYQSSDGVALTPLSFFQKDPFSNNFSRKSSITAA</sequence>
<reference evidence="16" key="1">
    <citation type="submission" date="2021-11" db="EMBL/GenBank/DDBJ databases">
        <authorList>
            <person name="Schell T."/>
        </authorList>
    </citation>
    <scope>NUCLEOTIDE SEQUENCE</scope>
    <source>
        <strain evidence="16">M5</strain>
    </source>
</reference>
<dbReference type="SUPFAM" id="SSF55120">
    <property type="entry name" value="Pseudouridine synthase"/>
    <property type="match status" value="1"/>
</dbReference>
<feature type="domain" description="Tyrosine specific protein phosphatases" evidence="14">
    <location>
        <begin position="1828"/>
        <end position="1908"/>
    </location>
</feature>
<gene>
    <name evidence="16" type="ORF">DGAL_LOCUS1158</name>
</gene>
<keyword evidence="8 12" id="KW-0472">Membrane</keyword>
<dbReference type="PROSITE" id="PS00383">
    <property type="entry name" value="TYR_PHOSPHATASE_1"/>
    <property type="match status" value="1"/>
</dbReference>
<dbReference type="Gene3D" id="3.90.190.10">
    <property type="entry name" value="Protein tyrosine phosphatase superfamily"/>
    <property type="match status" value="1"/>
</dbReference>
<comment type="caution">
    <text evidence="16">The sequence shown here is derived from an EMBL/GenBank/DDBJ whole genome shotgun (WGS) entry which is preliminary data.</text>
</comment>
<keyword evidence="7 12" id="KW-1133">Transmembrane helix</keyword>
<dbReference type="InterPro" id="IPR050348">
    <property type="entry name" value="Protein-Tyr_Phosphatase"/>
</dbReference>
<feature type="domain" description="Tyrosine-protein phosphatase" evidence="13">
    <location>
        <begin position="1652"/>
        <end position="1917"/>
    </location>
</feature>
<dbReference type="EMBL" id="CAKKLH010000013">
    <property type="protein sequence ID" value="CAH0099049.1"/>
    <property type="molecule type" value="Genomic_DNA"/>
</dbReference>
<dbReference type="SUPFAM" id="SSF52799">
    <property type="entry name" value="(Phosphotyrosine protein) phosphatases II"/>
    <property type="match status" value="1"/>
</dbReference>
<evidence type="ECO:0000256" key="5">
    <source>
        <dbReference type="ARBA" id="ARBA00022801"/>
    </source>
</evidence>
<dbReference type="GO" id="GO:0048666">
    <property type="term" value="P:neuron development"/>
    <property type="evidence" value="ECO:0007669"/>
    <property type="project" value="UniProtKB-ARBA"/>
</dbReference>
<dbReference type="Pfam" id="PF00102">
    <property type="entry name" value="Y_phosphatase"/>
    <property type="match status" value="1"/>
</dbReference>
<dbReference type="Pfam" id="PF01509">
    <property type="entry name" value="TruB_N"/>
    <property type="match status" value="1"/>
</dbReference>
<dbReference type="InterPro" id="IPR003595">
    <property type="entry name" value="Tyr_Pase_cat"/>
</dbReference>
<feature type="domain" description="Fibronectin type-III" evidence="15">
    <location>
        <begin position="1374"/>
        <end position="1463"/>
    </location>
</feature>
<evidence type="ECO:0000259" key="13">
    <source>
        <dbReference type="PROSITE" id="PS50055"/>
    </source>
</evidence>
<evidence type="ECO:0000256" key="12">
    <source>
        <dbReference type="SAM" id="Phobius"/>
    </source>
</evidence>
<evidence type="ECO:0000256" key="11">
    <source>
        <dbReference type="SAM" id="MobiDB-lite"/>
    </source>
</evidence>
<keyword evidence="5" id="KW-0378">Hydrolase</keyword>
<dbReference type="GO" id="GO:0008033">
    <property type="term" value="P:tRNA processing"/>
    <property type="evidence" value="ECO:0007669"/>
    <property type="project" value="UniProtKB-KW"/>
</dbReference>
<dbReference type="OrthoDB" id="9995526at2759"/>
<dbReference type="InterPro" id="IPR003961">
    <property type="entry name" value="FN3_dom"/>
</dbReference>
<evidence type="ECO:0000313" key="16">
    <source>
        <dbReference type="EMBL" id="CAH0099049.1"/>
    </source>
</evidence>
<dbReference type="HAMAP" id="MF_01080">
    <property type="entry name" value="TruB_bact"/>
    <property type="match status" value="1"/>
</dbReference>
<dbReference type="Proteomes" id="UP000789390">
    <property type="component" value="Unassembled WGS sequence"/>
</dbReference>
<dbReference type="GO" id="GO:0003723">
    <property type="term" value="F:RNA binding"/>
    <property type="evidence" value="ECO:0007669"/>
    <property type="project" value="InterPro"/>
</dbReference>
<evidence type="ECO:0000256" key="10">
    <source>
        <dbReference type="ARBA" id="ARBA00051722"/>
    </source>
</evidence>
<evidence type="ECO:0008006" key="18">
    <source>
        <dbReference type="Google" id="ProtNLM"/>
    </source>
</evidence>
<accession>A0A8J2RMJ2</accession>
<dbReference type="SMART" id="SM00194">
    <property type="entry name" value="PTPc"/>
    <property type="match status" value="1"/>
</dbReference>
<dbReference type="InterPro" id="IPR016130">
    <property type="entry name" value="Tyr_Pase_AS"/>
</dbReference>
<comment type="similarity">
    <text evidence="2">Belongs to the pseudouridine synthase TruB family.</text>
</comment>
<comment type="subcellular location">
    <subcellularLocation>
        <location evidence="1">Membrane</location>
        <topology evidence="1">Single-pass type I membrane protein</topology>
    </subcellularLocation>
</comment>
<dbReference type="GO" id="GO:0016020">
    <property type="term" value="C:membrane"/>
    <property type="evidence" value="ECO:0007669"/>
    <property type="project" value="UniProtKB-SubCell"/>
</dbReference>
<dbReference type="PROSITE" id="PS50055">
    <property type="entry name" value="TYR_PHOSPHATASE_PTP"/>
    <property type="match status" value="1"/>
</dbReference>
<dbReference type="InterPro" id="IPR014780">
    <property type="entry name" value="tRNA_psdUridine_synth_TruB"/>
</dbReference>
<dbReference type="PRINTS" id="PR00700">
    <property type="entry name" value="PRTYPHPHTASE"/>
</dbReference>
<keyword evidence="17" id="KW-1185">Reference proteome</keyword>
<dbReference type="PANTHER" id="PTHR19134:SF553">
    <property type="entry name" value="TYROSINE-PROTEIN PHOSPHATASE 10D-RELATED"/>
    <property type="match status" value="1"/>
</dbReference>
<keyword evidence="9" id="KW-0325">Glycoprotein</keyword>
<comment type="catalytic activity">
    <reaction evidence="10">
        <text>O-phospho-L-tyrosyl-[protein] + H2O = L-tyrosyl-[protein] + phosphate</text>
        <dbReference type="Rhea" id="RHEA:10684"/>
        <dbReference type="Rhea" id="RHEA-COMP:10136"/>
        <dbReference type="Rhea" id="RHEA-COMP:20101"/>
        <dbReference type="ChEBI" id="CHEBI:15377"/>
        <dbReference type="ChEBI" id="CHEBI:43474"/>
        <dbReference type="ChEBI" id="CHEBI:46858"/>
        <dbReference type="ChEBI" id="CHEBI:61978"/>
        <dbReference type="EC" id="3.1.3.48"/>
    </reaction>
</comment>
<dbReference type="FunFam" id="3.90.190.10:FF:000009">
    <property type="entry name" value="Receptor-type tyrosine-protein phosphatase beta"/>
    <property type="match status" value="1"/>
</dbReference>
<dbReference type="Gene3D" id="3.30.2350.10">
    <property type="entry name" value="Pseudouridine synthase"/>
    <property type="match status" value="1"/>
</dbReference>
<dbReference type="InterPro" id="IPR020103">
    <property type="entry name" value="PsdUridine_synth_cat_dom_sf"/>
</dbReference>
<dbReference type="InterPro" id="IPR000242">
    <property type="entry name" value="PTP_cat"/>
</dbReference>
<evidence type="ECO:0000256" key="7">
    <source>
        <dbReference type="ARBA" id="ARBA00022989"/>
    </source>
</evidence>
<protein>
    <recommendedName>
        <fullName evidence="18">Protein-tyrosine-phosphatase</fullName>
    </recommendedName>
</protein>
<dbReference type="InterPro" id="IPR029021">
    <property type="entry name" value="Prot-tyrosine_phosphatase-like"/>
</dbReference>
<evidence type="ECO:0000259" key="14">
    <source>
        <dbReference type="PROSITE" id="PS50056"/>
    </source>
</evidence>
<dbReference type="PROSITE" id="PS50853">
    <property type="entry name" value="FN3"/>
    <property type="match status" value="1"/>
</dbReference>
<proteinExistence type="inferred from homology"/>
<keyword evidence="3 12" id="KW-0812">Transmembrane</keyword>
<evidence type="ECO:0000256" key="1">
    <source>
        <dbReference type="ARBA" id="ARBA00004479"/>
    </source>
</evidence>
<dbReference type="PROSITE" id="PS50056">
    <property type="entry name" value="TYR_PHOSPHATASE_2"/>
    <property type="match status" value="1"/>
</dbReference>
<feature type="region of interest" description="Disordered" evidence="11">
    <location>
        <begin position="375"/>
        <end position="402"/>
    </location>
</feature>
<dbReference type="InterPro" id="IPR002501">
    <property type="entry name" value="PsdUridine_synth_N"/>
</dbReference>
<feature type="compositionally biased region" description="Low complexity" evidence="11">
    <location>
        <begin position="391"/>
        <end position="402"/>
    </location>
</feature>
<dbReference type="GO" id="GO:0009982">
    <property type="term" value="F:pseudouridine synthase activity"/>
    <property type="evidence" value="ECO:0007669"/>
    <property type="project" value="InterPro"/>
</dbReference>
<keyword evidence="4" id="KW-0732">Signal</keyword>
<dbReference type="NCBIfam" id="TIGR00431">
    <property type="entry name" value="TruB"/>
    <property type="match status" value="1"/>
</dbReference>
<dbReference type="GO" id="GO:0004725">
    <property type="term" value="F:protein tyrosine phosphatase activity"/>
    <property type="evidence" value="ECO:0007669"/>
    <property type="project" value="UniProtKB-EC"/>
</dbReference>
<evidence type="ECO:0000256" key="3">
    <source>
        <dbReference type="ARBA" id="ARBA00022692"/>
    </source>
</evidence>
<dbReference type="SUPFAM" id="SSF49265">
    <property type="entry name" value="Fibronectin type III"/>
    <property type="match status" value="1"/>
</dbReference>
<dbReference type="PANTHER" id="PTHR19134">
    <property type="entry name" value="RECEPTOR-TYPE TYROSINE-PROTEIN PHOSPHATASE"/>
    <property type="match status" value="1"/>
</dbReference>
<organism evidence="16 17">
    <name type="scientific">Daphnia galeata</name>
    <dbReference type="NCBI Taxonomy" id="27404"/>
    <lineage>
        <taxon>Eukaryota</taxon>
        <taxon>Metazoa</taxon>
        <taxon>Ecdysozoa</taxon>
        <taxon>Arthropoda</taxon>
        <taxon>Crustacea</taxon>
        <taxon>Branchiopoda</taxon>
        <taxon>Diplostraca</taxon>
        <taxon>Cladocera</taxon>
        <taxon>Anomopoda</taxon>
        <taxon>Daphniidae</taxon>
        <taxon>Daphnia</taxon>
    </lineage>
</organism>
<dbReference type="InterPro" id="IPR036116">
    <property type="entry name" value="FN3_sf"/>
</dbReference>
<evidence type="ECO:0000256" key="4">
    <source>
        <dbReference type="ARBA" id="ARBA00022729"/>
    </source>
</evidence>
<feature type="transmembrane region" description="Helical" evidence="12">
    <location>
        <begin position="1573"/>
        <end position="1595"/>
    </location>
</feature>
<evidence type="ECO:0000256" key="9">
    <source>
        <dbReference type="ARBA" id="ARBA00023180"/>
    </source>
</evidence>
<dbReference type="InterPro" id="IPR000387">
    <property type="entry name" value="Tyr_Pase_dom"/>
</dbReference>